<dbReference type="EMBL" id="MN740035">
    <property type="protein sequence ID" value="QHT85172.1"/>
    <property type="molecule type" value="Genomic_DNA"/>
</dbReference>
<dbReference type="InterPro" id="IPR011129">
    <property type="entry name" value="CSD"/>
</dbReference>
<keyword evidence="2" id="KW-0963">Cytoplasm</keyword>
<name>A0A6C0HXF5_9ZZZZ</name>
<comment type="subcellular location">
    <subcellularLocation>
        <location evidence="1">Cytoplasm</location>
    </subcellularLocation>
</comment>
<dbReference type="Pfam" id="PF00313">
    <property type="entry name" value="CSD"/>
    <property type="match status" value="1"/>
</dbReference>
<sequence>MTSTQTDATSPLVTSSDRPSLIGRVKWFNNKTGYGFITVTDGDRVGSDIFVHHSSIMVSSEQYKYLVQGEYVQFKLDNTATGTHVIQAGEVSGINGGKLMCETRRDFRQTRTSYKDDSKPEDVSDEEPVKMPRSTRAPKARGSGPRENASPTSVSAAPSPPAEWTLVKGRETGDTTRPGRGGASNRGATIVGGRGRGRPPRAPTTNTQA</sequence>
<protein>
    <recommendedName>
        <fullName evidence="4">CSD domain-containing protein</fullName>
    </recommendedName>
</protein>
<evidence type="ECO:0000256" key="1">
    <source>
        <dbReference type="ARBA" id="ARBA00004496"/>
    </source>
</evidence>
<feature type="domain" description="CSD" evidence="4">
    <location>
        <begin position="20"/>
        <end position="93"/>
    </location>
</feature>
<dbReference type="GO" id="GO:0005634">
    <property type="term" value="C:nucleus"/>
    <property type="evidence" value="ECO:0007669"/>
    <property type="project" value="TreeGrafter"/>
</dbReference>
<organism evidence="5">
    <name type="scientific">viral metagenome</name>
    <dbReference type="NCBI Taxonomy" id="1070528"/>
    <lineage>
        <taxon>unclassified sequences</taxon>
        <taxon>metagenomes</taxon>
        <taxon>organismal metagenomes</taxon>
    </lineage>
</organism>
<dbReference type="AlphaFoldDB" id="A0A6C0HXF5"/>
<accession>A0A6C0HXF5</accession>
<dbReference type="PANTHER" id="PTHR46109:SF1">
    <property type="entry name" value="PROTEIN LIN-28 HOMOLOG"/>
    <property type="match status" value="1"/>
</dbReference>
<dbReference type="CDD" id="cd04458">
    <property type="entry name" value="CSP_CDS"/>
    <property type="match status" value="1"/>
</dbReference>
<dbReference type="GO" id="GO:0005737">
    <property type="term" value="C:cytoplasm"/>
    <property type="evidence" value="ECO:0007669"/>
    <property type="project" value="UniProtKB-SubCell"/>
</dbReference>
<dbReference type="GO" id="GO:0003729">
    <property type="term" value="F:mRNA binding"/>
    <property type="evidence" value="ECO:0007669"/>
    <property type="project" value="TreeGrafter"/>
</dbReference>
<dbReference type="InterPro" id="IPR002059">
    <property type="entry name" value="CSP_DNA-bd"/>
</dbReference>
<dbReference type="PANTHER" id="PTHR46109">
    <property type="entry name" value="PROTEIN LIN-28"/>
    <property type="match status" value="1"/>
</dbReference>
<dbReference type="PROSITE" id="PS51857">
    <property type="entry name" value="CSD_2"/>
    <property type="match status" value="1"/>
</dbReference>
<dbReference type="PRINTS" id="PR00050">
    <property type="entry name" value="COLDSHOCK"/>
</dbReference>
<dbReference type="Gene3D" id="2.40.50.140">
    <property type="entry name" value="Nucleic acid-binding proteins"/>
    <property type="match status" value="1"/>
</dbReference>
<dbReference type="SUPFAM" id="SSF50249">
    <property type="entry name" value="Nucleic acid-binding proteins"/>
    <property type="match status" value="1"/>
</dbReference>
<feature type="compositionally biased region" description="Basic and acidic residues" evidence="3">
    <location>
        <begin position="109"/>
        <end position="130"/>
    </location>
</feature>
<evidence type="ECO:0000313" key="5">
    <source>
        <dbReference type="EMBL" id="QHT85172.1"/>
    </source>
</evidence>
<evidence type="ECO:0000259" key="4">
    <source>
        <dbReference type="PROSITE" id="PS51857"/>
    </source>
</evidence>
<dbReference type="InterPro" id="IPR051373">
    <property type="entry name" value="Lin-28_RNA-binding"/>
</dbReference>
<reference evidence="5" key="1">
    <citation type="journal article" date="2020" name="Nature">
        <title>Giant virus diversity and host interactions through global metagenomics.</title>
        <authorList>
            <person name="Schulz F."/>
            <person name="Roux S."/>
            <person name="Paez-Espino D."/>
            <person name="Jungbluth S."/>
            <person name="Walsh D.A."/>
            <person name="Denef V.J."/>
            <person name="McMahon K.D."/>
            <person name="Konstantinidis K.T."/>
            <person name="Eloe-Fadrosh E.A."/>
            <person name="Kyrpides N.C."/>
            <person name="Woyke T."/>
        </authorList>
    </citation>
    <scope>NUCLEOTIDE SEQUENCE</scope>
    <source>
        <strain evidence="5">GVMAG-M-3300023184-178</strain>
    </source>
</reference>
<dbReference type="GO" id="GO:0031054">
    <property type="term" value="P:pre-miRNA processing"/>
    <property type="evidence" value="ECO:0007669"/>
    <property type="project" value="TreeGrafter"/>
</dbReference>
<feature type="compositionally biased region" description="Gly residues" evidence="3">
    <location>
        <begin position="179"/>
        <end position="194"/>
    </location>
</feature>
<dbReference type="InterPro" id="IPR012340">
    <property type="entry name" value="NA-bd_OB-fold"/>
</dbReference>
<dbReference type="SMART" id="SM00357">
    <property type="entry name" value="CSP"/>
    <property type="match status" value="1"/>
</dbReference>
<proteinExistence type="predicted"/>
<feature type="region of interest" description="Disordered" evidence="3">
    <location>
        <begin position="109"/>
        <end position="209"/>
    </location>
</feature>
<evidence type="ECO:0000256" key="3">
    <source>
        <dbReference type="SAM" id="MobiDB-lite"/>
    </source>
</evidence>
<evidence type="ECO:0000256" key="2">
    <source>
        <dbReference type="ARBA" id="ARBA00022490"/>
    </source>
</evidence>